<sequence length="149" mass="16686">MAELDEDYFAVMGGQRYEAALTSEPDCVDLYWDGPNPPVEGFEVDVPGSYIRHTPLSEVEGVYRRAWYCDYKGEPFKVTSDLGDKLALYYLGGNEFRAREIGLEIQEKFVAVGVAPRNEVQNLHEVVTQIWPETEGEVSSEPSSNGSVD</sequence>
<comment type="caution">
    <text evidence="1">The sequence shown here is derived from an EMBL/GenBank/DDBJ whole genome shotgun (WGS) entry which is preliminary data.</text>
</comment>
<name>A0ABR6BQ37_9PSEU</name>
<evidence type="ECO:0000313" key="2">
    <source>
        <dbReference type="Proteomes" id="UP000517916"/>
    </source>
</evidence>
<gene>
    <name evidence="1" type="ORF">BC739_006203</name>
</gene>
<organism evidence="1 2">
    <name type="scientific">Kutzneria viridogrisea</name>
    <dbReference type="NCBI Taxonomy" id="47990"/>
    <lineage>
        <taxon>Bacteria</taxon>
        <taxon>Bacillati</taxon>
        <taxon>Actinomycetota</taxon>
        <taxon>Actinomycetes</taxon>
        <taxon>Pseudonocardiales</taxon>
        <taxon>Pseudonocardiaceae</taxon>
        <taxon>Kutzneria</taxon>
    </lineage>
</organism>
<proteinExistence type="predicted"/>
<evidence type="ECO:0000313" key="1">
    <source>
        <dbReference type="EMBL" id="MBA8928985.1"/>
    </source>
</evidence>
<accession>A0ABR6BQ37</accession>
<protein>
    <submittedName>
        <fullName evidence="1">Uncharacterized protein</fullName>
    </submittedName>
</protein>
<dbReference type="EMBL" id="JACJID010000005">
    <property type="protein sequence ID" value="MBA8928985.1"/>
    <property type="molecule type" value="Genomic_DNA"/>
</dbReference>
<dbReference type="RefSeq" id="WP_025353917.1">
    <property type="nucleotide sequence ID" value="NZ_BAAABQ010000022.1"/>
</dbReference>
<reference evidence="1 2" key="1">
    <citation type="submission" date="2020-08" db="EMBL/GenBank/DDBJ databases">
        <title>Genomic Encyclopedia of Archaeal and Bacterial Type Strains, Phase II (KMG-II): from individual species to whole genera.</title>
        <authorList>
            <person name="Goeker M."/>
        </authorList>
    </citation>
    <scope>NUCLEOTIDE SEQUENCE [LARGE SCALE GENOMIC DNA]</scope>
    <source>
        <strain evidence="1 2">DSM 43850</strain>
    </source>
</reference>
<keyword evidence="2" id="KW-1185">Reference proteome</keyword>
<dbReference type="Proteomes" id="UP000517916">
    <property type="component" value="Unassembled WGS sequence"/>
</dbReference>